<evidence type="ECO:0000256" key="5">
    <source>
        <dbReference type="ARBA" id="ARBA00023288"/>
    </source>
</evidence>
<keyword evidence="6" id="KW-0732">Signal</keyword>
<comment type="subcellular location">
    <subcellularLocation>
        <location evidence="1">Cell outer membrane</location>
        <topology evidence="1">Lipid-anchor</topology>
    </subcellularLocation>
</comment>
<evidence type="ECO:0000256" key="2">
    <source>
        <dbReference type="ARBA" id="ARBA00008681"/>
    </source>
</evidence>
<keyword evidence="9" id="KW-1185">Reference proteome</keyword>
<accession>A0A1T5EYX7</accession>
<evidence type="ECO:0000313" key="9">
    <source>
        <dbReference type="Proteomes" id="UP000190044"/>
    </source>
</evidence>
<dbReference type="AlphaFoldDB" id="A0A1T5EYX7"/>
<proteinExistence type="inferred from homology"/>
<reference evidence="9" key="1">
    <citation type="submission" date="2017-02" db="EMBL/GenBank/DDBJ databases">
        <authorList>
            <person name="Varghese N."/>
            <person name="Submissions S."/>
        </authorList>
    </citation>
    <scope>NUCLEOTIDE SEQUENCE [LARGE SCALE GENOMIC DNA]</scope>
    <source>
        <strain evidence="9">R11H</strain>
    </source>
</reference>
<evidence type="ECO:0000256" key="3">
    <source>
        <dbReference type="ARBA" id="ARBA00015281"/>
    </source>
</evidence>
<comment type="similarity">
    <text evidence="2">Belongs to the rickettsiale 17 kDa surface antigen family.</text>
</comment>
<dbReference type="RefSeq" id="WP_079639705.1">
    <property type="nucleotide sequence ID" value="NZ_FUYP01000026.1"/>
</dbReference>
<keyword evidence="5" id="KW-0449">Lipoprotein</keyword>
<evidence type="ECO:0000313" key="8">
    <source>
        <dbReference type="EMBL" id="SKB89174.1"/>
    </source>
</evidence>
<organism evidence="8 9">
    <name type="scientific">Sphingopyxis flava</name>
    <dbReference type="NCBI Taxonomy" id="1507287"/>
    <lineage>
        <taxon>Bacteria</taxon>
        <taxon>Pseudomonadati</taxon>
        <taxon>Pseudomonadota</taxon>
        <taxon>Alphaproteobacteria</taxon>
        <taxon>Sphingomonadales</taxon>
        <taxon>Sphingomonadaceae</taxon>
        <taxon>Sphingopyxis</taxon>
    </lineage>
</organism>
<feature type="signal peptide" evidence="6">
    <location>
        <begin position="1"/>
        <end position="16"/>
    </location>
</feature>
<feature type="domain" description="Glycine zipper 2TM" evidence="7">
    <location>
        <begin position="99"/>
        <end position="138"/>
    </location>
</feature>
<gene>
    <name evidence="8" type="ORF">SAMN06295937_102652</name>
</gene>
<keyword evidence="4" id="KW-0472">Membrane</keyword>
<dbReference type="PROSITE" id="PS51257">
    <property type="entry name" value="PROKAR_LIPOPROTEIN"/>
    <property type="match status" value="1"/>
</dbReference>
<dbReference type="PANTHER" id="PTHR35603">
    <property type="match status" value="1"/>
</dbReference>
<dbReference type="Proteomes" id="UP000190044">
    <property type="component" value="Unassembled WGS sequence"/>
</dbReference>
<dbReference type="PANTHER" id="PTHR35603:SF2">
    <property type="entry name" value="OUTER MEMBRANE LIPOPROTEIN"/>
    <property type="match status" value="1"/>
</dbReference>
<protein>
    <recommendedName>
        <fullName evidence="3">17 kDa surface antigen</fullName>
    </recommendedName>
</protein>
<evidence type="ECO:0000256" key="4">
    <source>
        <dbReference type="ARBA" id="ARBA00023136"/>
    </source>
</evidence>
<dbReference type="InterPro" id="IPR008816">
    <property type="entry name" value="Gly_zipper_2TM_dom"/>
</dbReference>
<evidence type="ECO:0000256" key="6">
    <source>
        <dbReference type="SAM" id="SignalP"/>
    </source>
</evidence>
<sequence length="149" mass="16108">MKLLPLLSLAAATALAGGCASTGGYGYDDGGYGYYDSAYYDRYGRYDYNNPDPRYGGYYADNYYRSDRRYRERRLNNADRVYRGRDGRYYCRRSDGTTGLIVGGIAGGALGNVIAPGDSKTLGTVLGAIGGAVAGRAIDRGGNKDVRCR</sequence>
<dbReference type="GO" id="GO:0009279">
    <property type="term" value="C:cell outer membrane"/>
    <property type="evidence" value="ECO:0007669"/>
    <property type="project" value="UniProtKB-SubCell"/>
</dbReference>
<dbReference type="Pfam" id="PF05433">
    <property type="entry name" value="Rick_17kDa_Anti"/>
    <property type="match status" value="1"/>
</dbReference>
<dbReference type="InterPro" id="IPR051407">
    <property type="entry name" value="Bact_OM_lipoprot/Surf_antigen"/>
</dbReference>
<evidence type="ECO:0000259" key="7">
    <source>
        <dbReference type="Pfam" id="PF05433"/>
    </source>
</evidence>
<evidence type="ECO:0000256" key="1">
    <source>
        <dbReference type="ARBA" id="ARBA00004459"/>
    </source>
</evidence>
<name>A0A1T5EYX7_9SPHN</name>
<feature type="chain" id="PRO_5012007240" description="17 kDa surface antigen" evidence="6">
    <location>
        <begin position="17"/>
        <end position="149"/>
    </location>
</feature>
<dbReference type="EMBL" id="FUYP01000026">
    <property type="protein sequence ID" value="SKB89174.1"/>
    <property type="molecule type" value="Genomic_DNA"/>
</dbReference>